<protein>
    <submittedName>
        <fullName evidence="1">Uncharacterized protein</fullName>
    </submittedName>
</protein>
<dbReference type="EMBL" id="JBEDUW010000006">
    <property type="protein sequence ID" value="KAK9922600.1"/>
    <property type="molecule type" value="Genomic_DNA"/>
</dbReference>
<evidence type="ECO:0000313" key="2">
    <source>
        <dbReference type="Proteomes" id="UP001457282"/>
    </source>
</evidence>
<evidence type="ECO:0000313" key="1">
    <source>
        <dbReference type="EMBL" id="KAK9922600.1"/>
    </source>
</evidence>
<comment type="caution">
    <text evidence="1">The sequence shown here is derived from an EMBL/GenBank/DDBJ whole genome shotgun (WGS) entry which is preliminary data.</text>
</comment>
<keyword evidence="2" id="KW-1185">Reference proteome</keyword>
<proteinExistence type="predicted"/>
<dbReference type="Proteomes" id="UP001457282">
    <property type="component" value="Unassembled WGS sequence"/>
</dbReference>
<organism evidence="1 2">
    <name type="scientific">Rubus argutus</name>
    <name type="common">Southern blackberry</name>
    <dbReference type="NCBI Taxonomy" id="59490"/>
    <lineage>
        <taxon>Eukaryota</taxon>
        <taxon>Viridiplantae</taxon>
        <taxon>Streptophyta</taxon>
        <taxon>Embryophyta</taxon>
        <taxon>Tracheophyta</taxon>
        <taxon>Spermatophyta</taxon>
        <taxon>Magnoliopsida</taxon>
        <taxon>eudicotyledons</taxon>
        <taxon>Gunneridae</taxon>
        <taxon>Pentapetalae</taxon>
        <taxon>rosids</taxon>
        <taxon>fabids</taxon>
        <taxon>Rosales</taxon>
        <taxon>Rosaceae</taxon>
        <taxon>Rosoideae</taxon>
        <taxon>Rosoideae incertae sedis</taxon>
        <taxon>Rubus</taxon>
    </lineage>
</organism>
<reference evidence="1 2" key="1">
    <citation type="journal article" date="2023" name="G3 (Bethesda)">
        <title>A chromosome-length genome assembly and annotation of blackberry (Rubus argutus, cv. 'Hillquist').</title>
        <authorList>
            <person name="Bruna T."/>
            <person name="Aryal R."/>
            <person name="Dudchenko O."/>
            <person name="Sargent D.J."/>
            <person name="Mead D."/>
            <person name="Buti M."/>
            <person name="Cavallini A."/>
            <person name="Hytonen T."/>
            <person name="Andres J."/>
            <person name="Pham M."/>
            <person name="Weisz D."/>
            <person name="Mascagni F."/>
            <person name="Usai G."/>
            <person name="Natali L."/>
            <person name="Bassil N."/>
            <person name="Fernandez G.E."/>
            <person name="Lomsadze A."/>
            <person name="Armour M."/>
            <person name="Olukolu B."/>
            <person name="Poorten T."/>
            <person name="Britton C."/>
            <person name="Davik J."/>
            <person name="Ashrafi H."/>
            <person name="Aiden E.L."/>
            <person name="Borodovsky M."/>
            <person name="Worthington M."/>
        </authorList>
    </citation>
    <scope>NUCLEOTIDE SEQUENCE [LARGE SCALE GENOMIC DNA]</scope>
    <source>
        <strain evidence="1">PI 553951</strain>
    </source>
</reference>
<dbReference type="AlphaFoldDB" id="A0AAW1WF17"/>
<gene>
    <name evidence="1" type="ORF">M0R45_031059</name>
</gene>
<sequence>MPIGAAWQTITQLEEHMPRDVGQQMQPRKLAVSKHRYHLESPVNLMHLEVGVASSLHPSPPALILMSHEAALCDIPLTGLKPAVSHF</sequence>
<accession>A0AAW1WF17</accession>
<name>A0AAW1WF17_RUBAR</name>